<organism evidence="2 3">
    <name type="scientific">Legionella busanensis</name>
    <dbReference type="NCBI Taxonomy" id="190655"/>
    <lineage>
        <taxon>Bacteria</taxon>
        <taxon>Pseudomonadati</taxon>
        <taxon>Pseudomonadota</taxon>
        <taxon>Gammaproteobacteria</taxon>
        <taxon>Legionellales</taxon>
        <taxon>Legionellaceae</taxon>
        <taxon>Legionella</taxon>
    </lineage>
</organism>
<accession>A0A378K9S8</accession>
<dbReference type="InterPro" id="IPR012337">
    <property type="entry name" value="RNaseH-like_sf"/>
</dbReference>
<dbReference type="PANTHER" id="PTHR10948">
    <property type="entry name" value="TRANSPOSASE"/>
    <property type="match status" value="1"/>
</dbReference>
<sequence length="166" mass="18811">MDEKGRIGDWEIDTIIGKNRKHAVVSIVERKTKFTILKKVNRKTAENVSLATIDALKRYPNSVLSITADNGSEFAKHEIIAKQLNTDFFFAHPYSSWERGLNENTNGLVRQYLKKGATFESITDEYLKTIMAKLNDRPRKTLGFQTPTMLFLAKTDDEKSAVALDG</sequence>
<dbReference type="GO" id="GO:0003676">
    <property type="term" value="F:nucleic acid binding"/>
    <property type="evidence" value="ECO:0007669"/>
    <property type="project" value="InterPro"/>
</dbReference>
<protein>
    <submittedName>
        <fullName evidence="2">IS30B/C/D transposase</fullName>
    </submittedName>
</protein>
<evidence type="ECO:0000259" key="1">
    <source>
        <dbReference type="PROSITE" id="PS50994"/>
    </source>
</evidence>
<dbReference type="GO" id="GO:0004803">
    <property type="term" value="F:transposase activity"/>
    <property type="evidence" value="ECO:0007669"/>
    <property type="project" value="TreeGrafter"/>
</dbReference>
<dbReference type="PROSITE" id="PS50994">
    <property type="entry name" value="INTEGRASE"/>
    <property type="match status" value="1"/>
</dbReference>
<dbReference type="InterPro" id="IPR051917">
    <property type="entry name" value="Transposase-Integrase"/>
</dbReference>
<dbReference type="AlphaFoldDB" id="A0A378K9S8"/>
<dbReference type="EMBL" id="UGOD01000002">
    <property type="protein sequence ID" value="STX81279.1"/>
    <property type="molecule type" value="Genomic_DNA"/>
</dbReference>
<feature type="domain" description="Integrase catalytic" evidence="1">
    <location>
        <begin position="1"/>
        <end position="155"/>
    </location>
</feature>
<dbReference type="NCBIfam" id="NF033563">
    <property type="entry name" value="transpos_IS30"/>
    <property type="match status" value="1"/>
</dbReference>
<dbReference type="SUPFAM" id="SSF53098">
    <property type="entry name" value="Ribonuclease H-like"/>
    <property type="match status" value="1"/>
</dbReference>
<dbReference type="GO" id="GO:0005829">
    <property type="term" value="C:cytosol"/>
    <property type="evidence" value="ECO:0007669"/>
    <property type="project" value="TreeGrafter"/>
</dbReference>
<dbReference type="InterPro" id="IPR036397">
    <property type="entry name" value="RNaseH_sf"/>
</dbReference>
<dbReference type="Gene3D" id="3.30.420.10">
    <property type="entry name" value="Ribonuclease H-like superfamily/Ribonuclease H"/>
    <property type="match status" value="1"/>
</dbReference>
<dbReference type="Proteomes" id="UP000254794">
    <property type="component" value="Unassembled WGS sequence"/>
</dbReference>
<dbReference type="InterPro" id="IPR001584">
    <property type="entry name" value="Integrase_cat-core"/>
</dbReference>
<dbReference type="PANTHER" id="PTHR10948:SF23">
    <property type="entry name" value="TRANSPOSASE INSI FOR INSERTION SEQUENCE ELEMENT IS30A-RELATED"/>
    <property type="match status" value="1"/>
</dbReference>
<proteinExistence type="predicted"/>
<dbReference type="GO" id="GO:0015074">
    <property type="term" value="P:DNA integration"/>
    <property type="evidence" value="ECO:0007669"/>
    <property type="project" value="InterPro"/>
</dbReference>
<dbReference type="InterPro" id="IPR053392">
    <property type="entry name" value="Transposase_IS30-like"/>
</dbReference>
<gene>
    <name evidence="2" type="ORF">NCTC13316_03148</name>
</gene>
<dbReference type="GO" id="GO:0032196">
    <property type="term" value="P:transposition"/>
    <property type="evidence" value="ECO:0007669"/>
    <property type="project" value="TreeGrafter"/>
</dbReference>
<keyword evidence="3" id="KW-1185">Reference proteome</keyword>
<evidence type="ECO:0000313" key="2">
    <source>
        <dbReference type="EMBL" id="STX81279.1"/>
    </source>
</evidence>
<name>A0A378K9S8_9GAMM</name>
<evidence type="ECO:0000313" key="3">
    <source>
        <dbReference type="Proteomes" id="UP000254794"/>
    </source>
</evidence>
<reference evidence="2 3" key="1">
    <citation type="submission" date="2018-06" db="EMBL/GenBank/DDBJ databases">
        <authorList>
            <consortium name="Pathogen Informatics"/>
            <person name="Doyle S."/>
        </authorList>
    </citation>
    <scope>NUCLEOTIDE SEQUENCE [LARGE SCALE GENOMIC DNA]</scope>
    <source>
        <strain evidence="2 3">NCTC13316</strain>
    </source>
</reference>